<keyword evidence="1" id="KW-0732">Signal</keyword>
<dbReference type="EMBL" id="NRST01000001">
    <property type="protein sequence ID" value="PAW54157.1"/>
    <property type="molecule type" value="Genomic_DNA"/>
</dbReference>
<dbReference type="PROSITE" id="PS51257">
    <property type="entry name" value="PROKAR_LIPOPROTEIN"/>
    <property type="match status" value="1"/>
</dbReference>
<evidence type="ECO:0000313" key="3">
    <source>
        <dbReference type="Proteomes" id="UP000217830"/>
    </source>
</evidence>
<dbReference type="Proteomes" id="UP000217830">
    <property type="component" value="Unassembled WGS sequence"/>
</dbReference>
<dbReference type="AlphaFoldDB" id="A0A2A2PFD3"/>
<dbReference type="RefSeq" id="WP_041062809.1">
    <property type="nucleotide sequence ID" value="NZ_NRSS01000004.1"/>
</dbReference>
<evidence type="ECO:0000256" key="1">
    <source>
        <dbReference type="SAM" id="SignalP"/>
    </source>
</evidence>
<accession>A0A2A2PFD3</accession>
<gene>
    <name evidence="2" type="ORF">CKQ80_02295</name>
</gene>
<evidence type="ECO:0008006" key="4">
    <source>
        <dbReference type="Google" id="ProtNLM"/>
    </source>
</evidence>
<protein>
    <recommendedName>
        <fullName evidence="4">Lipoprotein</fullName>
    </recommendedName>
</protein>
<name>A0A2A2PFD3_9PSED</name>
<evidence type="ECO:0000313" key="2">
    <source>
        <dbReference type="EMBL" id="PAW54157.1"/>
    </source>
</evidence>
<sequence>MRIWIGSLALALLAGCSLPASLVPGEPNLSKTTTKAPKDYAACLLPLWQQDIPKTTQTAISNGYRITAPSIVTADEILDIIKYKDGSRVSLYQGPPWAKSGSLRKSVRDCL</sequence>
<reference evidence="2 3" key="1">
    <citation type="submission" date="2017-08" db="EMBL/GenBank/DDBJ databases">
        <title>Draft Genome Sequence of Pseudomonas moraviensis TYU6, isolated from Taxus cuspidata by using PacBio Single-Molecule Real-Time Technology.</title>
        <authorList>
            <person name="Baek K.-H."/>
            <person name="Mishra A.K."/>
        </authorList>
    </citation>
    <scope>NUCLEOTIDE SEQUENCE [LARGE SCALE GENOMIC DNA]</scope>
    <source>
        <strain evidence="2 3">TYU6</strain>
    </source>
</reference>
<organism evidence="2 3">
    <name type="scientific">Pseudomonas moraviensis</name>
    <dbReference type="NCBI Taxonomy" id="321662"/>
    <lineage>
        <taxon>Bacteria</taxon>
        <taxon>Pseudomonadati</taxon>
        <taxon>Pseudomonadota</taxon>
        <taxon>Gammaproteobacteria</taxon>
        <taxon>Pseudomonadales</taxon>
        <taxon>Pseudomonadaceae</taxon>
        <taxon>Pseudomonas</taxon>
    </lineage>
</organism>
<feature type="signal peptide" evidence="1">
    <location>
        <begin position="1"/>
        <end position="22"/>
    </location>
</feature>
<feature type="chain" id="PRO_5013127436" description="Lipoprotein" evidence="1">
    <location>
        <begin position="23"/>
        <end position="111"/>
    </location>
</feature>
<comment type="caution">
    <text evidence="2">The sequence shown here is derived from an EMBL/GenBank/DDBJ whole genome shotgun (WGS) entry which is preliminary data.</text>
</comment>
<proteinExistence type="predicted"/>
<keyword evidence="3" id="KW-1185">Reference proteome</keyword>